<gene>
    <name evidence="1" type="ORF">PITCH_A140004</name>
</gene>
<dbReference type="AntiFam" id="ANF00006">
    <property type="entry name" value="Translation of CRISPR region"/>
</dbReference>
<accession>A0A445MSM9</accession>
<protein>
    <submittedName>
        <fullName evidence="1">Uncharacterized protein</fullName>
    </submittedName>
</protein>
<dbReference type="AlphaFoldDB" id="A0A445MSM9"/>
<dbReference type="AntiFam" id="ANF00057">
    <property type="entry name" value="Translation of E. coli type CRISPR repeat"/>
</dbReference>
<organism evidence="1">
    <name type="scientific">uncultured Desulfobacterium sp</name>
    <dbReference type="NCBI Taxonomy" id="201089"/>
    <lineage>
        <taxon>Bacteria</taxon>
        <taxon>Pseudomonadati</taxon>
        <taxon>Thermodesulfobacteriota</taxon>
        <taxon>Desulfobacteria</taxon>
        <taxon>Desulfobacterales</taxon>
        <taxon>Desulfobacteriaceae</taxon>
        <taxon>Desulfobacterium</taxon>
        <taxon>environmental samples</taxon>
    </lineage>
</organism>
<proteinExistence type="predicted"/>
<dbReference type="EMBL" id="OJIN01000046">
    <property type="protein sequence ID" value="SPD72524.1"/>
    <property type="molecule type" value="Genomic_DNA"/>
</dbReference>
<sequence length="67" mass="7380">MGNILKAFFGIKKNSVHPHVRGEHNGPVKARYFVNGSSPRTWGTSALEALARNLQRFIPTYVGNITG</sequence>
<reference evidence="1" key="1">
    <citation type="submission" date="2018-01" db="EMBL/GenBank/DDBJ databases">
        <authorList>
            <person name="Regsiter A."/>
            <person name="William W."/>
        </authorList>
    </citation>
    <scope>NUCLEOTIDE SEQUENCE</scope>
    <source>
        <strain evidence="1">TRIP AH-1</strain>
    </source>
</reference>
<evidence type="ECO:0000313" key="1">
    <source>
        <dbReference type="EMBL" id="SPD72524.1"/>
    </source>
</evidence>
<name>A0A445MSM9_9BACT</name>